<evidence type="ECO:0000313" key="4">
    <source>
        <dbReference type="Proteomes" id="UP000265020"/>
    </source>
</evidence>
<dbReference type="GO" id="GO:0007276">
    <property type="term" value="P:gamete generation"/>
    <property type="evidence" value="ECO:0007669"/>
    <property type="project" value="InterPro"/>
</dbReference>
<evidence type="ECO:0000256" key="2">
    <source>
        <dbReference type="SAM" id="MobiDB-lite"/>
    </source>
</evidence>
<dbReference type="InterPro" id="IPR003671">
    <property type="entry name" value="SPIN/Ssty"/>
</dbReference>
<name>A0A3Q2D7Z7_CYPVA</name>
<dbReference type="InterPro" id="IPR042567">
    <property type="entry name" value="SPIN/Ssty_sf"/>
</dbReference>
<evidence type="ECO:0000256" key="1">
    <source>
        <dbReference type="ARBA" id="ARBA00009467"/>
    </source>
</evidence>
<protein>
    <submittedName>
        <fullName evidence="3">Uncharacterized protein</fullName>
    </submittedName>
</protein>
<evidence type="ECO:0000313" key="3">
    <source>
        <dbReference type="Ensembl" id="ENSCVAP00000014579.1"/>
    </source>
</evidence>
<dbReference type="Proteomes" id="UP000265020">
    <property type="component" value="Unassembled WGS sequence"/>
</dbReference>
<keyword evidence="4" id="KW-1185">Reference proteome</keyword>
<accession>A0A3Q2D7Z7</accession>
<feature type="region of interest" description="Disordered" evidence="2">
    <location>
        <begin position="61"/>
        <end position="85"/>
    </location>
</feature>
<reference evidence="3" key="1">
    <citation type="submission" date="2025-08" db="UniProtKB">
        <authorList>
            <consortium name="Ensembl"/>
        </authorList>
    </citation>
    <scope>IDENTIFICATION</scope>
</reference>
<dbReference type="Gene3D" id="2.80.10.70">
    <property type="entry name" value="Spindlin/Ssty"/>
    <property type="match status" value="1"/>
</dbReference>
<feature type="compositionally biased region" description="Basic residues" evidence="2">
    <location>
        <begin position="66"/>
        <end position="76"/>
    </location>
</feature>
<reference evidence="3" key="2">
    <citation type="submission" date="2025-09" db="UniProtKB">
        <authorList>
            <consortium name="Ensembl"/>
        </authorList>
    </citation>
    <scope>IDENTIFICATION</scope>
</reference>
<dbReference type="AlphaFoldDB" id="A0A3Q2D7Z7"/>
<dbReference type="Ensembl" id="ENSCVAT00000031169.1">
    <property type="protein sequence ID" value="ENSCVAP00000014579.1"/>
    <property type="gene ID" value="ENSCVAG00000017251.1"/>
</dbReference>
<sequence>MKTPAVPGPQEDEGEFGTRTSQTSNVWVSDGSSLFCSVLLRRITAPPADLSVFSVPGHPGVSANMMKKKNPHKKQKTSIGPSKTLVQPQRNMVGCRIQHIWKEGSKSSQWKGTVLDQPQRSWKTTG</sequence>
<feature type="region of interest" description="Disordered" evidence="2">
    <location>
        <begin position="104"/>
        <end position="126"/>
    </location>
</feature>
<feature type="compositionally biased region" description="Polar residues" evidence="2">
    <location>
        <begin position="106"/>
        <end position="126"/>
    </location>
</feature>
<proteinExistence type="inferred from homology"/>
<dbReference type="GeneTree" id="ENSGT00950000185181"/>
<feature type="region of interest" description="Disordered" evidence="2">
    <location>
        <begin position="1"/>
        <end position="23"/>
    </location>
</feature>
<dbReference type="Pfam" id="PF02513">
    <property type="entry name" value="Spin-Ssty"/>
    <property type="match status" value="1"/>
</dbReference>
<dbReference type="PANTHER" id="PTHR10405">
    <property type="entry name" value="SPINDLIN"/>
    <property type="match status" value="1"/>
</dbReference>
<comment type="similarity">
    <text evidence="1">Belongs to the SPIN/STSY family.</text>
</comment>
<organism evidence="3 4">
    <name type="scientific">Cyprinodon variegatus</name>
    <name type="common">Sheepshead minnow</name>
    <dbReference type="NCBI Taxonomy" id="28743"/>
    <lineage>
        <taxon>Eukaryota</taxon>
        <taxon>Metazoa</taxon>
        <taxon>Chordata</taxon>
        <taxon>Craniata</taxon>
        <taxon>Vertebrata</taxon>
        <taxon>Euteleostomi</taxon>
        <taxon>Actinopterygii</taxon>
        <taxon>Neopterygii</taxon>
        <taxon>Teleostei</taxon>
        <taxon>Neoteleostei</taxon>
        <taxon>Acanthomorphata</taxon>
        <taxon>Ovalentaria</taxon>
        <taxon>Atherinomorphae</taxon>
        <taxon>Cyprinodontiformes</taxon>
        <taxon>Cyprinodontidae</taxon>
        <taxon>Cyprinodon</taxon>
    </lineage>
</organism>